<proteinExistence type="predicted"/>
<dbReference type="RefSeq" id="WP_378318607.1">
    <property type="nucleotide sequence ID" value="NZ_JBHUHY010000002.1"/>
</dbReference>
<feature type="compositionally biased region" description="Low complexity" evidence="1">
    <location>
        <begin position="98"/>
        <end position="115"/>
    </location>
</feature>
<dbReference type="Proteomes" id="UP001597344">
    <property type="component" value="Unassembled WGS sequence"/>
</dbReference>
<evidence type="ECO:0000313" key="3">
    <source>
        <dbReference type="EMBL" id="MFD2185633.1"/>
    </source>
</evidence>
<organism evidence="3 4">
    <name type="scientific">Aquimarina celericrescens</name>
    <dbReference type="NCBI Taxonomy" id="1964542"/>
    <lineage>
        <taxon>Bacteria</taxon>
        <taxon>Pseudomonadati</taxon>
        <taxon>Bacteroidota</taxon>
        <taxon>Flavobacteriia</taxon>
        <taxon>Flavobacteriales</taxon>
        <taxon>Flavobacteriaceae</taxon>
        <taxon>Aquimarina</taxon>
    </lineage>
</organism>
<feature type="chain" id="PRO_5046244051" evidence="2">
    <location>
        <begin position="20"/>
        <end position="393"/>
    </location>
</feature>
<sequence length="393" mass="44688">MKKLLLLLMVSATYIHCLAQESWDIITLQNGSVIVGKITEFNFNENLTVQTKDGYGFMFRTQDVRSIKKEQNSRKLTQDEQFKMVMPENNMANRKRYNANSSNTTPYNNYTSGSNLNPNIGNTNTAPSNNTQNSYSPAPVTQFQQGYQPIPQNYNQNYYSERNNEIPQNNSQNTTPQYLRNQDANMHSVNRAGALQQNNRYTGSNQNLQQPLENYNGSFTNNPGQYNQQIEVPTNYTNSNLTRNQENVPLNTRPLNSDGFANQSNAMSLNPVTKNKTAANPDIFTDINTLGRSNTTSKVNCLEGYGDFCFVNNTNKNVLVTLQKKQKDGYYGDYKEIAVKANSRGYFKSIKLGEYPFFVKIKNSVNDQVNYVILGRGNIKAQQCKTEYITINY</sequence>
<keyword evidence="2" id="KW-0732">Signal</keyword>
<accession>A0ABW5ARM5</accession>
<reference evidence="4" key="1">
    <citation type="journal article" date="2019" name="Int. J. Syst. Evol. Microbiol.">
        <title>The Global Catalogue of Microorganisms (GCM) 10K type strain sequencing project: providing services to taxonomists for standard genome sequencing and annotation.</title>
        <authorList>
            <consortium name="The Broad Institute Genomics Platform"/>
            <consortium name="The Broad Institute Genome Sequencing Center for Infectious Disease"/>
            <person name="Wu L."/>
            <person name="Ma J."/>
        </authorList>
    </citation>
    <scope>NUCLEOTIDE SEQUENCE [LARGE SCALE GENOMIC DNA]</scope>
    <source>
        <strain evidence="4">DT92</strain>
    </source>
</reference>
<feature type="signal peptide" evidence="2">
    <location>
        <begin position="1"/>
        <end position="19"/>
    </location>
</feature>
<evidence type="ECO:0000256" key="2">
    <source>
        <dbReference type="SAM" id="SignalP"/>
    </source>
</evidence>
<evidence type="ECO:0000256" key="1">
    <source>
        <dbReference type="SAM" id="MobiDB-lite"/>
    </source>
</evidence>
<gene>
    <name evidence="3" type="ORF">ACFSJT_02430</name>
</gene>
<keyword evidence="4" id="KW-1185">Reference proteome</keyword>
<comment type="caution">
    <text evidence="3">The sequence shown here is derived from an EMBL/GenBank/DDBJ whole genome shotgun (WGS) entry which is preliminary data.</text>
</comment>
<feature type="compositionally biased region" description="Polar residues" evidence="1">
    <location>
        <begin position="116"/>
        <end position="141"/>
    </location>
</feature>
<name>A0ABW5ARM5_9FLAO</name>
<dbReference type="EMBL" id="JBHUHY010000002">
    <property type="protein sequence ID" value="MFD2185633.1"/>
    <property type="molecule type" value="Genomic_DNA"/>
</dbReference>
<evidence type="ECO:0000313" key="4">
    <source>
        <dbReference type="Proteomes" id="UP001597344"/>
    </source>
</evidence>
<protein>
    <submittedName>
        <fullName evidence="3">Uncharacterized protein</fullName>
    </submittedName>
</protein>
<feature type="region of interest" description="Disordered" evidence="1">
    <location>
        <begin position="94"/>
        <end position="141"/>
    </location>
</feature>